<dbReference type="Pfam" id="PF12796">
    <property type="entry name" value="Ank_2"/>
    <property type="match status" value="1"/>
</dbReference>
<dbReference type="PANTHER" id="PTHR24171:SF8">
    <property type="entry name" value="BRCA1-ASSOCIATED RING DOMAIN PROTEIN 1"/>
    <property type="match status" value="1"/>
</dbReference>
<keyword evidence="2 3" id="KW-0040">ANK repeat</keyword>
<evidence type="ECO:0000256" key="3">
    <source>
        <dbReference type="PROSITE-ProRule" id="PRU00023"/>
    </source>
</evidence>
<gene>
    <name evidence="6" type="ORF">ACFFJ8_03705</name>
</gene>
<dbReference type="InterPro" id="IPR036770">
    <property type="entry name" value="Ankyrin_rpt-contain_sf"/>
</dbReference>
<dbReference type="SMART" id="SM00248">
    <property type="entry name" value="ANK"/>
    <property type="match status" value="2"/>
</dbReference>
<evidence type="ECO:0000256" key="1">
    <source>
        <dbReference type="ARBA" id="ARBA00022737"/>
    </source>
</evidence>
<reference evidence="6 7" key="1">
    <citation type="submission" date="2024-09" db="EMBL/GenBank/DDBJ databases">
        <authorList>
            <person name="Sun Q."/>
            <person name="Mori K."/>
        </authorList>
    </citation>
    <scope>NUCLEOTIDE SEQUENCE [LARGE SCALE GENOMIC DNA]</scope>
    <source>
        <strain evidence="6 7">CCM 4839</strain>
    </source>
</reference>
<dbReference type="SUPFAM" id="SSF48403">
    <property type="entry name" value="Ankyrin repeat"/>
    <property type="match status" value="1"/>
</dbReference>
<dbReference type="SUPFAM" id="SSF55383">
    <property type="entry name" value="Copper amine oxidase, domain N"/>
    <property type="match status" value="1"/>
</dbReference>
<dbReference type="InterPro" id="IPR002110">
    <property type="entry name" value="Ankyrin_rpt"/>
</dbReference>
<evidence type="ECO:0000313" key="7">
    <source>
        <dbReference type="Proteomes" id="UP001589818"/>
    </source>
</evidence>
<dbReference type="PANTHER" id="PTHR24171">
    <property type="entry name" value="ANKYRIN REPEAT DOMAIN-CONTAINING PROTEIN 39-RELATED"/>
    <property type="match status" value="1"/>
</dbReference>
<dbReference type="EMBL" id="JBHLVF010000008">
    <property type="protein sequence ID" value="MFC0390478.1"/>
    <property type="molecule type" value="Genomic_DNA"/>
</dbReference>
<keyword evidence="1" id="KW-0677">Repeat</keyword>
<dbReference type="InterPro" id="IPR012854">
    <property type="entry name" value="Cu_amine_oxidase-like_N"/>
</dbReference>
<keyword evidence="7" id="KW-1185">Reference proteome</keyword>
<name>A0ABV6J6N0_9BACL</name>
<dbReference type="RefSeq" id="WP_204820099.1">
    <property type="nucleotide sequence ID" value="NZ_JANHOF010000010.1"/>
</dbReference>
<evidence type="ECO:0000259" key="5">
    <source>
        <dbReference type="Pfam" id="PF07833"/>
    </source>
</evidence>
<dbReference type="InterPro" id="IPR036582">
    <property type="entry name" value="Mao_N_sf"/>
</dbReference>
<feature type="signal peptide" evidence="4">
    <location>
        <begin position="1"/>
        <end position="24"/>
    </location>
</feature>
<protein>
    <submittedName>
        <fullName evidence="6">Stalk domain-containing protein</fullName>
    </submittedName>
</protein>
<dbReference type="PROSITE" id="PS50297">
    <property type="entry name" value="ANK_REP_REGION"/>
    <property type="match status" value="1"/>
</dbReference>
<keyword evidence="4" id="KW-0732">Signal</keyword>
<dbReference type="PROSITE" id="PS50088">
    <property type="entry name" value="ANK_REPEAT"/>
    <property type="match status" value="1"/>
</dbReference>
<feature type="repeat" description="ANK" evidence="3">
    <location>
        <begin position="214"/>
        <end position="246"/>
    </location>
</feature>
<dbReference type="Proteomes" id="UP001589818">
    <property type="component" value="Unassembled WGS sequence"/>
</dbReference>
<dbReference type="Pfam" id="PF07833">
    <property type="entry name" value="Cu_amine_oxidN1"/>
    <property type="match status" value="1"/>
</dbReference>
<feature type="chain" id="PRO_5046870004" evidence="4">
    <location>
        <begin position="25"/>
        <end position="294"/>
    </location>
</feature>
<accession>A0ABV6J6N0</accession>
<dbReference type="Gene3D" id="1.25.40.20">
    <property type="entry name" value="Ankyrin repeat-containing domain"/>
    <property type="match status" value="1"/>
</dbReference>
<evidence type="ECO:0000256" key="4">
    <source>
        <dbReference type="SAM" id="SignalP"/>
    </source>
</evidence>
<evidence type="ECO:0000256" key="2">
    <source>
        <dbReference type="ARBA" id="ARBA00023043"/>
    </source>
</evidence>
<feature type="domain" description="Copper amine oxidase-like N-terminal" evidence="5">
    <location>
        <begin position="36"/>
        <end position="133"/>
    </location>
</feature>
<proteinExistence type="predicted"/>
<comment type="caution">
    <text evidence="6">The sequence shown here is derived from an EMBL/GenBank/DDBJ whole genome shotgun (WGS) entry which is preliminary data.</text>
</comment>
<dbReference type="Gene3D" id="3.30.457.10">
    <property type="entry name" value="Copper amine oxidase-like, N-terminal domain"/>
    <property type="match status" value="1"/>
</dbReference>
<organism evidence="6 7">
    <name type="scientific">Paenibacillus mendelii</name>
    <dbReference type="NCBI Taxonomy" id="206163"/>
    <lineage>
        <taxon>Bacteria</taxon>
        <taxon>Bacillati</taxon>
        <taxon>Bacillota</taxon>
        <taxon>Bacilli</taxon>
        <taxon>Bacillales</taxon>
        <taxon>Paenibacillaceae</taxon>
        <taxon>Paenibacillus</taxon>
    </lineage>
</organism>
<evidence type="ECO:0000313" key="6">
    <source>
        <dbReference type="EMBL" id="MFC0390478.1"/>
    </source>
</evidence>
<sequence>MKKIKLVAMALILTILSAQTVASAAEETTTPLFDIVIDGTKLKLSNPPFLQNGTTMVPFRTVFERLGLRVSWNAKTNQVTGSNTESEIVFNLGSKSATVNGKAETLLLAPVVKNDTTYIPLRFAGTASGGAVELYKGGLNVVWMLSADQNDLYKAVTGHETAEVEKLLQRGADPKVLIGPLGPAIFSFADDSVEIVELFLKHGMNINTRSADYAGYTLLHNAAANGRVEVVKFLLTSGADLAITTETKSTALELAEFWREQLRFGYKDSAADKPPTINDYDTIIALLKDYMGKN</sequence>